<name>A0A9X1U126_9FLAO</name>
<protein>
    <submittedName>
        <fullName evidence="1">Uncharacterized protein</fullName>
    </submittedName>
</protein>
<dbReference type="EMBL" id="JAIRBA010000006">
    <property type="protein sequence ID" value="MCG2418340.1"/>
    <property type="molecule type" value="Genomic_DNA"/>
</dbReference>
<accession>A0A9X1U126</accession>
<comment type="caution">
    <text evidence="1">The sequence shown here is derived from an EMBL/GenBank/DDBJ whole genome shotgun (WGS) entry which is preliminary data.</text>
</comment>
<gene>
    <name evidence="1" type="ORF">K8089_04840</name>
</gene>
<sequence>MSTKLLEITPQYRSFVDDQVLTSGQLNEFIEYFEDQDRLTRVCLVGVGLACGFKVSVNNQKNLVTLTQGCGVTTDGDLLKLQKSIKDSSDTSIVLERLKYSHFRDFEDEDAKYKHFRNENTIIDLWELIPQEKVNLEAGHLPINQELLENKVVVLYLECYPKDPNICTTTNCDNQGQRNIQNLRVLLIDSDDVINTVNPQDSIFTKHDVNEAYTNLPQIAVPKLILNDSNSSSYSKIADAYKTVINSAKPILETAIIDLFQGFSEILEINASDLNHILSKLSENLEDFNTNGMIQYRYDLVRDITDTYNELAEILLKLKTECCPNIKAFPKHLLLGTLSSEVIYPELRHDFYHSPSNNEYAKYLKMAKSLMQRLEIILDNFNLSTGNKLEITPSKTCGKLGEKAIPVYFKVDNRMLTAWDFYKTENYKQRYNISYHKENLALNSWVQNPLNFELDCNDFYRIEGHLGHPAQDSRNTINNIKKTNALDFDCLVFDLKRDSQAFTSFLRENPSTAHRGGVPKGGTFIIVSEKEQVVADFCISTKLNNGANDGCCSLMECTYPWISSLKYMNNLSRSLKGKQSRNKPMPQNYVLQVIEYKINGELLINRTTTITIPLTEIFLRRIHAVTEALNKKFNKGVVFDFNESQKRLVITRAKEDTFTIRLREISMANNNAIYTYSNNGMFRNNLVFRPDAMRCRDLRNYRESFYEKLQAQIAPVNKDDDYGKYDDKWAKWSKLTERLITNPDIEEAGLTRMITSSEMLPQEILNIVQNIKRDLQATQEGKDLKFKLDGDWVNGVWVNKFMLDHHRRNRKNTHDDIVLFVNLRKYLHNETGVTKLSIYITNLRYSKDLDPVLARYKKDADFYFGAPSGENAISL</sequence>
<organism evidence="1 2">
    <name type="scientific">Aequorivita vitellina</name>
    <dbReference type="NCBI Taxonomy" id="2874475"/>
    <lineage>
        <taxon>Bacteria</taxon>
        <taxon>Pseudomonadati</taxon>
        <taxon>Bacteroidota</taxon>
        <taxon>Flavobacteriia</taxon>
        <taxon>Flavobacteriales</taxon>
        <taxon>Flavobacteriaceae</taxon>
        <taxon>Aequorivita</taxon>
    </lineage>
</organism>
<proteinExistence type="predicted"/>
<dbReference type="RefSeq" id="WP_237602157.1">
    <property type="nucleotide sequence ID" value="NZ_JAIRBA010000006.1"/>
</dbReference>
<keyword evidence="2" id="KW-1185">Reference proteome</keyword>
<evidence type="ECO:0000313" key="2">
    <source>
        <dbReference type="Proteomes" id="UP001139461"/>
    </source>
</evidence>
<evidence type="ECO:0000313" key="1">
    <source>
        <dbReference type="EMBL" id="MCG2418340.1"/>
    </source>
</evidence>
<dbReference type="Proteomes" id="UP001139461">
    <property type="component" value="Unassembled WGS sequence"/>
</dbReference>
<reference evidence="1" key="1">
    <citation type="submission" date="2021-09" db="EMBL/GenBank/DDBJ databases">
        <title>Genome of Aequorivita sp. strain F47161.</title>
        <authorList>
            <person name="Wang Y."/>
        </authorList>
    </citation>
    <scope>NUCLEOTIDE SEQUENCE</scope>
    <source>
        <strain evidence="1">F47161</strain>
    </source>
</reference>
<dbReference type="AlphaFoldDB" id="A0A9X1U126"/>